<proteinExistence type="predicted"/>
<keyword evidence="1" id="KW-0732">Signal</keyword>
<dbReference type="OrthoDB" id="8901859at2759"/>
<dbReference type="GO" id="GO:1900449">
    <property type="term" value="P:regulation of glutamate receptor signaling pathway"/>
    <property type="evidence" value="ECO:0007669"/>
    <property type="project" value="InterPro"/>
</dbReference>
<dbReference type="GO" id="GO:0099072">
    <property type="term" value="P:regulation of postsynaptic membrane neurotransmitter receptor levels"/>
    <property type="evidence" value="ECO:0007669"/>
    <property type="project" value="TreeGrafter"/>
</dbReference>
<gene>
    <name evidence="3" type="primary">LOC114845193</name>
</gene>
<feature type="signal peptide" evidence="1">
    <location>
        <begin position="1"/>
        <end position="22"/>
    </location>
</feature>
<feature type="chain" id="PRO_5027922599" evidence="1">
    <location>
        <begin position="23"/>
        <end position="239"/>
    </location>
</feature>
<sequence>MQGRLLMSVAVMMITFAALAKADVMESSTQLNITGSGCGVTKLCVELPAGCDPAENQTCLFMSGIASPPMDSDGTNLTIQLSGQSSGYIALGLIANASEATAMGFICGQNPSDNDTFIFSEVEMNNTDDTIIPSNMTATDIQGLADGNLIQCEFTIPVMNTTFSVLLGNGTIDMGLGPLSIALISEPMDFTDPSSSINPTIEPTAVSSNTPPTGGGGAVQPHALLLLLSILPLSVLQKA</sequence>
<evidence type="ECO:0000313" key="2">
    <source>
        <dbReference type="Proteomes" id="UP000515150"/>
    </source>
</evidence>
<dbReference type="Proteomes" id="UP000515150">
    <property type="component" value="Chromosome 17"/>
</dbReference>
<reference evidence="3" key="1">
    <citation type="submission" date="2025-08" db="UniProtKB">
        <authorList>
            <consortium name="RefSeq"/>
        </authorList>
    </citation>
    <scope>IDENTIFICATION</scope>
</reference>
<name>A0A6P7L4M9_BETSP</name>
<dbReference type="InterPro" id="IPR042789">
    <property type="entry name" value="FRRS1L"/>
</dbReference>
<evidence type="ECO:0000313" key="3">
    <source>
        <dbReference type="RefSeq" id="XP_028988920.1"/>
    </source>
</evidence>
<dbReference type="InParanoid" id="A0A6P7L4M9"/>
<organism evidence="2 3">
    <name type="scientific">Betta splendens</name>
    <name type="common">Siamese fighting fish</name>
    <dbReference type="NCBI Taxonomy" id="158456"/>
    <lineage>
        <taxon>Eukaryota</taxon>
        <taxon>Metazoa</taxon>
        <taxon>Chordata</taxon>
        <taxon>Craniata</taxon>
        <taxon>Vertebrata</taxon>
        <taxon>Euteleostomi</taxon>
        <taxon>Actinopterygii</taxon>
        <taxon>Neopterygii</taxon>
        <taxon>Teleostei</taxon>
        <taxon>Neoteleostei</taxon>
        <taxon>Acanthomorphata</taxon>
        <taxon>Anabantaria</taxon>
        <taxon>Anabantiformes</taxon>
        <taxon>Anabantoidei</taxon>
        <taxon>Osphronemidae</taxon>
        <taxon>Betta</taxon>
    </lineage>
</organism>
<dbReference type="GeneID" id="114845193"/>
<accession>A0A6P7L4M9</accession>
<dbReference type="PANTHER" id="PTHR46902">
    <property type="entry name" value="DOMON DOMAIN-CONTAINING PROTEIN FRRS1L"/>
    <property type="match status" value="1"/>
</dbReference>
<dbReference type="KEGG" id="bspl:114845193"/>
<evidence type="ECO:0000256" key="1">
    <source>
        <dbReference type="SAM" id="SignalP"/>
    </source>
</evidence>
<dbReference type="AlphaFoldDB" id="A0A6P7L4M9"/>
<protein>
    <submittedName>
        <fullName evidence="3">Ferric-chelate reductase 1 isoform X1</fullName>
    </submittedName>
</protein>
<keyword evidence="2" id="KW-1185">Reference proteome</keyword>
<dbReference type="PANTHER" id="PTHR46902:SF1">
    <property type="entry name" value="DOMON DOMAIN-CONTAINING PROTEIN FRRS1L"/>
    <property type="match status" value="1"/>
</dbReference>
<dbReference type="RefSeq" id="XP_028988920.1">
    <property type="nucleotide sequence ID" value="XM_029133087.3"/>
</dbReference>